<accession>A0AC35EUZ7</accession>
<dbReference type="WBParaSite" id="PS1159_v2.g10940.t1">
    <property type="protein sequence ID" value="PS1159_v2.g10940.t1"/>
    <property type="gene ID" value="PS1159_v2.g10940"/>
</dbReference>
<protein>
    <submittedName>
        <fullName evidence="2">Cytohesin Ubiquitin Protein Inducing domain-containing protein</fullName>
    </submittedName>
</protein>
<dbReference type="Proteomes" id="UP000887580">
    <property type="component" value="Unplaced"/>
</dbReference>
<name>A0AC35EUZ7_9BILA</name>
<proteinExistence type="predicted"/>
<evidence type="ECO:0000313" key="2">
    <source>
        <dbReference type="WBParaSite" id="PS1159_v2.g10940.t1"/>
    </source>
</evidence>
<evidence type="ECO:0000313" key="1">
    <source>
        <dbReference type="Proteomes" id="UP000887580"/>
    </source>
</evidence>
<sequence length="619" mass="67684">MPSAKVFDRNSSSMPAISSAGMSIPIVINPLKHSLTKRNDEKSDEEKQRDQKRAEELTKFRDSVEDALIQKLDELKKICLEEAEITGVIPIETYLTLHPDEPLPKIKRRVGTTFAIPDDVFANSGTDDKVIIMETDIRMQKEIIAATERMSKDKYINKSLRKKHRRDLQSAHHKLRNLQKGLTQMRLSMSKPDVSNIENSEGGSGISRIKNWSWHSKNQDFSMAKSCPTTPRGSIPDLCDSDERSSNCSRVFNKSPAPSSSSIGQLRPPTTSTASATSITTNTSPNDSGIHSETTPPLIPNRRMTLPATSPASPKSRNQITKSIDAEGVHIYENVGYTSMAPYKSAYRQSNFPTLQTPEGISEPNLRSIISSNDSTPLAMKGSTSTQFSNSSNNATNFGITNTHFPYSTQESLTSAANTQLGRIVRKMSNGVSTAAFLSQSQLPPHHRLSIANPATIRTSSVHGGSGNGGFSTASLDRRALRQRQAATIAAAITKANENLNVSHKLTTTFPVGVETCNQSQADRLRSISQHNGIGVGIPHCTVNPRHHSTSRLPPGEWPYASRDPQMESLLNFYRDGVFSKKLGPPSSVSSTTPTTRIVPIQQKPSNNSHSNSKGATMV</sequence>
<organism evidence="1 2">
    <name type="scientific">Panagrolaimus sp. PS1159</name>
    <dbReference type="NCBI Taxonomy" id="55785"/>
    <lineage>
        <taxon>Eukaryota</taxon>
        <taxon>Metazoa</taxon>
        <taxon>Ecdysozoa</taxon>
        <taxon>Nematoda</taxon>
        <taxon>Chromadorea</taxon>
        <taxon>Rhabditida</taxon>
        <taxon>Tylenchina</taxon>
        <taxon>Panagrolaimomorpha</taxon>
        <taxon>Panagrolaimoidea</taxon>
        <taxon>Panagrolaimidae</taxon>
        <taxon>Panagrolaimus</taxon>
    </lineage>
</organism>
<reference evidence="2" key="1">
    <citation type="submission" date="2022-11" db="UniProtKB">
        <authorList>
            <consortium name="WormBaseParasite"/>
        </authorList>
    </citation>
    <scope>IDENTIFICATION</scope>
</reference>